<gene>
    <name evidence="1" type="ORF">CYLTODRAFT_476450</name>
</gene>
<dbReference type="Proteomes" id="UP000054007">
    <property type="component" value="Unassembled WGS sequence"/>
</dbReference>
<accession>A0A0D7AUQ5</accession>
<evidence type="ECO:0000313" key="1">
    <source>
        <dbReference type="EMBL" id="KIY61942.1"/>
    </source>
</evidence>
<protein>
    <submittedName>
        <fullName evidence="1">Uncharacterized protein</fullName>
    </submittedName>
</protein>
<sequence length="235" mass="26848">MSSSSSNGSSPDVDIIPVAEVPPVFHPVPIHLLRQFEIILARVIRLTLAGAGAPFIFHGSEPHRTSRELNEGHPFYVYRPSSFEPFSNWAPSLPILFKNLNLIEEYELEVELPPTTVRALPFLATALRFWMFEGATNTERVIHGIWPGARARMHTLIAKFSKEDPQPGFEIINGAMDPIRMYIDGAQVAPYRCSLFTRRDLRRGSEYLVEVVELENDFSWLESELQLWRDEQRGE</sequence>
<proteinExistence type="predicted"/>
<name>A0A0D7AUQ5_9AGAR</name>
<evidence type="ECO:0000313" key="2">
    <source>
        <dbReference type="Proteomes" id="UP000054007"/>
    </source>
</evidence>
<dbReference type="EMBL" id="KN880847">
    <property type="protein sequence ID" value="KIY61942.1"/>
    <property type="molecule type" value="Genomic_DNA"/>
</dbReference>
<keyword evidence="2" id="KW-1185">Reference proteome</keyword>
<organism evidence="1 2">
    <name type="scientific">Cylindrobasidium torrendii FP15055 ss-10</name>
    <dbReference type="NCBI Taxonomy" id="1314674"/>
    <lineage>
        <taxon>Eukaryota</taxon>
        <taxon>Fungi</taxon>
        <taxon>Dikarya</taxon>
        <taxon>Basidiomycota</taxon>
        <taxon>Agaricomycotina</taxon>
        <taxon>Agaricomycetes</taxon>
        <taxon>Agaricomycetidae</taxon>
        <taxon>Agaricales</taxon>
        <taxon>Marasmiineae</taxon>
        <taxon>Physalacriaceae</taxon>
        <taxon>Cylindrobasidium</taxon>
    </lineage>
</organism>
<reference evidence="1 2" key="1">
    <citation type="journal article" date="2015" name="Fungal Genet. Biol.">
        <title>Evolution of novel wood decay mechanisms in Agaricales revealed by the genome sequences of Fistulina hepatica and Cylindrobasidium torrendii.</title>
        <authorList>
            <person name="Floudas D."/>
            <person name="Held B.W."/>
            <person name="Riley R."/>
            <person name="Nagy L.G."/>
            <person name="Koehler G."/>
            <person name="Ransdell A.S."/>
            <person name="Younus H."/>
            <person name="Chow J."/>
            <person name="Chiniquy J."/>
            <person name="Lipzen A."/>
            <person name="Tritt A."/>
            <person name="Sun H."/>
            <person name="Haridas S."/>
            <person name="LaButti K."/>
            <person name="Ohm R.A."/>
            <person name="Kues U."/>
            <person name="Blanchette R.A."/>
            <person name="Grigoriev I.V."/>
            <person name="Minto R.E."/>
            <person name="Hibbett D.S."/>
        </authorList>
    </citation>
    <scope>NUCLEOTIDE SEQUENCE [LARGE SCALE GENOMIC DNA]</scope>
    <source>
        <strain evidence="1 2">FP15055 ss-10</strain>
    </source>
</reference>
<dbReference type="AlphaFoldDB" id="A0A0D7AUQ5"/>